<dbReference type="EMBL" id="JBICBT010000337">
    <property type="protein sequence ID" value="KAL3116957.1"/>
    <property type="molecule type" value="Genomic_DNA"/>
</dbReference>
<dbReference type="InterPro" id="IPR003323">
    <property type="entry name" value="OTU_dom"/>
</dbReference>
<sequence length="380" mass="43092">MHNTKRIISEFINYADMIEFMIVNEGKLGDSNSINFNSLPLALPDPPNDLPKETIAKPNDLPKSKIEKPFNVPKTIISKPNDVPKQKIAKKKASTNDGGQKKKKIEVTWPSSPNGVPIEYELYWGKDILPLKPGHFGTEFDFFSDKHANSQQSTVASTTKNKKPKKVPERQLKHSKSMAEFRTMQNANESTIASQEFNLNRNIKAKKINVYGDGNCLFRSFAVSLYGDDDGKAHKKLRKAAAESLIQFEQDPARSSEDKDLMKAKICVNLSEGDSMHNYHDSIAEYATNYVSKNRNYAGVAESHALAIHLNRNVALIDSIKHSVLVVHPDFTQTKYDNITSDKYKQIWQLVDNPIVIWHDGNDHFNSICLKKKSSFWNWK</sequence>
<dbReference type="InterPro" id="IPR050704">
    <property type="entry name" value="Peptidase_C85-like"/>
</dbReference>
<evidence type="ECO:0000313" key="4">
    <source>
        <dbReference type="Proteomes" id="UP001620626"/>
    </source>
</evidence>
<accession>A0ABD2LNX9</accession>
<dbReference type="PROSITE" id="PS50802">
    <property type="entry name" value="OTU"/>
    <property type="match status" value="1"/>
</dbReference>
<evidence type="ECO:0000256" key="1">
    <source>
        <dbReference type="SAM" id="MobiDB-lite"/>
    </source>
</evidence>
<evidence type="ECO:0000313" key="3">
    <source>
        <dbReference type="EMBL" id="KAL3116957.1"/>
    </source>
</evidence>
<name>A0ABD2LNX9_9BILA</name>
<dbReference type="CDD" id="cd22744">
    <property type="entry name" value="OTU"/>
    <property type="match status" value="1"/>
</dbReference>
<dbReference type="InterPro" id="IPR038765">
    <property type="entry name" value="Papain-like_cys_pep_sf"/>
</dbReference>
<proteinExistence type="predicted"/>
<dbReference type="Pfam" id="PF02338">
    <property type="entry name" value="OTU"/>
    <property type="match status" value="1"/>
</dbReference>
<dbReference type="SUPFAM" id="SSF54001">
    <property type="entry name" value="Cysteine proteinases"/>
    <property type="match status" value="1"/>
</dbReference>
<feature type="region of interest" description="Disordered" evidence="1">
    <location>
        <begin position="84"/>
        <end position="103"/>
    </location>
</feature>
<dbReference type="Gene3D" id="3.90.70.80">
    <property type="match status" value="1"/>
</dbReference>
<comment type="caution">
    <text evidence="3">The sequence shown here is derived from an EMBL/GenBank/DDBJ whole genome shotgun (WGS) entry which is preliminary data.</text>
</comment>
<protein>
    <recommendedName>
        <fullName evidence="2">OTU domain-containing protein</fullName>
    </recommendedName>
</protein>
<reference evidence="3 4" key="1">
    <citation type="submission" date="2024-10" db="EMBL/GenBank/DDBJ databases">
        <authorList>
            <person name="Kim D."/>
        </authorList>
    </citation>
    <scope>NUCLEOTIDE SEQUENCE [LARGE SCALE GENOMIC DNA]</scope>
    <source>
        <strain evidence="3">BH-2024</strain>
    </source>
</reference>
<feature type="domain" description="OTU" evidence="2">
    <location>
        <begin position="205"/>
        <end position="371"/>
    </location>
</feature>
<organism evidence="3 4">
    <name type="scientific">Heterodera trifolii</name>
    <dbReference type="NCBI Taxonomy" id="157864"/>
    <lineage>
        <taxon>Eukaryota</taxon>
        <taxon>Metazoa</taxon>
        <taxon>Ecdysozoa</taxon>
        <taxon>Nematoda</taxon>
        <taxon>Chromadorea</taxon>
        <taxon>Rhabditida</taxon>
        <taxon>Tylenchina</taxon>
        <taxon>Tylenchomorpha</taxon>
        <taxon>Tylenchoidea</taxon>
        <taxon>Heteroderidae</taxon>
        <taxon>Heteroderinae</taxon>
        <taxon>Heterodera</taxon>
    </lineage>
</organism>
<dbReference type="PANTHER" id="PTHR12419">
    <property type="entry name" value="OTU DOMAIN CONTAINING PROTEIN"/>
    <property type="match status" value="1"/>
</dbReference>
<keyword evidence="4" id="KW-1185">Reference proteome</keyword>
<dbReference type="AlphaFoldDB" id="A0ABD2LNX9"/>
<evidence type="ECO:0000259" key="2">
    <source>
        <dbReference type="PROSITE" id="PS50802"/>
    </source>
</evidence>
<gene>
    <name evidence="3" type="ORF">niasHT_002916</name>
</gene>
<dbReference type="Proteomes" id="UP001620626">
    <property type="component" value="Unassembled WGS sequence"/>
</dbReference>